<feature type="transmembrane region" description="Helical" evidence="2">
    <location>
        <begin position="119"/>
        <end position="136"/>
    </location>
</feature>
<gene>
    <name evidence="3" type="ORF">MAR_029941</name>
</gene>
<evidence type="ECO:0000256" key="1">
    <source>
        <dbReference type="SAM" id="MobiDB-lite"/>
    </source>
</evidence>
<evidence type="ECO:0000313" key="4">
    <source>
        <dbReference type="Proteomes" id="UP001164746"/>
    </source>
</evidence>
<keyword evidence="2" id="KW-0472">Membrane</keyword>
<accession>A0ABY7DKY1</accession>
<evidence type="ECO:0000256" key="2">
    <source>
        <dbReference type="SAM" id="Phobius"/>
    </source>
</evidence>
<protein>
    <submittedName>
        <fullName evidence="3">Uncharacterized protein</fullName>
    </submittedName>
</protein>
<feature type="non-terminal residue" evidence="3">
    <location>
        <position position="225"/>
    </location>
</feature>
<keyword evidence="2" id="KW-0812">Transmembrane</keyword>
<evidence type="ECO:0000313" key="3">
    <source>
        <dbReference type="EMBL" id="WAQ97251.1"/>
    </source>
</evidence>
<organism evidence="3 4">
    <name type="scientific">Mya arenaria</name>
    <name type="common">Soft-shell clam</name>
    <dbReference type="NCBI Taxonomy" id="6604"/>
    <lineage>
        <taxon>Eukaryota</taxon>
        <taxon>Metazoa</taxon>
        <taxon>Spiralia</taxon>
        <taxon>Lophotrochozoa</taxon>
        <taxon>Mollusca</taxon>
        <taxon>Bivalvia</taxon>
        <taxon>Autobranchia</taxon>
        <taxon>Heteroconchia</taxon>
        <taxon>Euheterodonta</taxon>
        <taxon>Imparidentia</taxon>
        <taxon>Neoheterodontei</taxon>
        <taxon>Myida</taxon>
        <taxon>Myoidea</taxon>
        <taxon>Myidae</taxon>
        <taxon>Mya</taxon>
    </lineage>
</organism>
<proteinExistence type="predicted"/>
<feature type="region of interest" description="Disordered" evidence="1">
    <location>
        <begin position="69"/>
        <end position="91"/>
    </location>
</feature>
<name>A0ABY7DKY1_MYAAR</name>
<dbReference type="EMBL" id="CP111013">
    <property type="protein sequence ID" value="WAQ97251.1"/>
    <property type="molecule type" value="Genomic_DNA"/>
</dbReference>
<sequence>NKFTNRQTSIWRYTYFKSSDPKHSASTSKLEVWMILYIKHTQFHCFTLHRPVDNSELTTTPYPVPVVPRLSCTKSPGKNSSSSRPTRQTEPTCHITSQVENVYQISTATLSPGFTSRSTFFFFTFFILFSFLILPCDMFPRRHFVENGVIFFHSVICFVSYLMVTESETIELAQSEIRHTLRSSPRTTLFGASSLSVPAPDWVKPLQIHSTYNKNQAVTEERRSH</sequence>
<feature type="compositionally biased region" description="Polar residues" evidence="1">
    <location>
        <begin position="72"/>
        <end position="91"/>
    </location>
</feature>
<reference evidence="3" key="1">
    <citation type="submission" date="2022-11" db="EMBL/GenBank/DDBJ databases">
        <title>Centuries of genome instability and evolution in soft-shell clam transmissible cancer (bioRxiv).</title>
        <authorList>
            <person name="Hart S.F.M."/>
            <person name="Yonemitsu M.A."/>
            <person name="Giersch R.M."/>
            <person name="Beal B.F."/>
            <person name="Arriagada G."/>
            <person name="Davis B.W."/>
            <person name="Ostrander E.A."/>
            <person name="Goff S.P."/>
            <person name="Metzger M.J."/>
        </authorList>
    </citation>
    <scope>NUCLEOTIDE SEQUENCE</scope>
    <source>
        <strain evidence="3">MELC-2E11</strain>
        <tissue evidence="3">Siphon/mantle</tissue>
    </source>
</reference>
<keyword evidence="2" id="KW-1133">Transmembrane helix</keyword>
<keyword evidence="4" id="KW-1185">Reference proteome</keyword>
<dbReference type="Proteomes" id="UP001164746">
    <property type="component" value="Chromosome 2"/>
</dbReference>